<gene>
    <name evidence="1" type="ORF">SPARVUS_LOCUS2940396</name>
</gene>
<organism evidence="1 2">
    <name type="scientific">Staurois parvus</name>
    <dbReference type="NCBI Taxonomy" id="386267"/>
    <lineage>
        <taxon>Eukaryota</taxon>
        <taxon>Metazoa</taxon>
        <taxon>Chordata</taxon>
        <taxon>Craniata</taxon>
        <taxon>Vertebrata</taxon>
        <taxon>Euteleostomi</taxon>
        <taxon>Amphibia</taxon>
        <taxon>Batrachia</taxon>
        <taxon>Anura</taxon>
        <taxon>Neobatrachia</taxon>
        <taxon>Ranoidea</taxon>
        <taxon>Ranidae</taxon>
        <taxon>Staurois</taxon>
    </lineage>
</organism>
<comment type="caution">
    <text evidence="1">The sequence shown here is derived from an EMBL/GenBank/DDBJ whole genome shotgun (WGS) entry which is preliminary data.</text>
</comment>
<evidence type="ECO:0000313" key="2">
    <source>
        <dbReference type="Proteomes" id="UP001162483"/>
    </source>
</evidence>
<dbReference type="Proteomes" id="UP001162483">
    <property type="component" value="Unassembled WGS sequence"/>
</dbReference>
<keyword evidence="2" id="KW-1185">Reference proteome</keyword>
<accession>A0ABN9BI39</accession>
<proteinExistence type="predicted"/>
<evidence type="ECO:0000313" key="1">
    <source>
        <dbReference type="EMBL" id="CAI9547185.1"/>
    </source>
</evidence>
<reference evidence="1" key="1">
    <citation type="submission" date="2023-05" db="EMBL/GenBank/DDBJ databases">
        <authorList>
            <person name="Stuckert A."/>
        </authorList>
    </citation>
    <scope>NUCLEOTIDE SEQUENCE</scope>
</reference>
<dbReference type="EMBL" id="CATNWA010004170">
    <property type="protein sequence ID" value="CAI9547185.1"/>
    <property type="molecule type" value="Genomic_DNA"/>
</dbReference>
<protein>
    <submittedName>
        <fullName evidence="1">Uncharacterized protein</fullName>
    </submittedName>
</protein>
<name>A0ABN9BI39_9NEOB</name>
<sequence>MTKKIQLQKTRHASYEVHRTVYSAKRGHLGDICTVLTFLDLKKLDWPSVLQD</sequence>